<keyword evidence="2" id="KW-1185">Reference proteome</keyword>
<name>A0AAE8XE49_9CAUD</name>
<reference evidence="1" key="1">
    <citation type="submission" date="2021-09" db="EMBL/GenBank/DDBJ databases">
        <authorList>
            <person name="Liu Y."/>
        </authorList>
    </citation>
    <scope>NUCLEOTIDE SEQUENCE</scope>
</reference>
<accession>A0AAE8XE49</accession>
<dbReference type="EMBL" id="OK040171">
    <property type="protein sequence ID" value="UAV84657.1"/>
    <property type="molecule type" value="Genomic_DNA"/>
</dbReference>
<evidence type="ECO:0000313" key="1">
    <source>
        <dbReference type="EMBL" id="UAV84657.1"/>
    </source>
</evidence>
<organism evidence="1 2">
    <name type="scientific">Pseudomonas phage PHB09</name>
    <dbReference type="NCBI Taxonomy" id="2867265"/>
    <lineage>
        <taxon>Viruses</taxon>
        <taxon>Duplodnaviria</taxon>
        <taxon>Heunggongvirae</taxon>
        <taxon>Uroviricota</taxon>
        <taxon>Caudoviricetes</taxon>
        <taxon>Vandenendeviridae</taxon>
        <taxon>Gorskivirinae</taxon>
        <taxon>Dilongvirus</taxon>
        <taxon>Dilongvirus PHB09</taxon>
    </lineage>
</organism>
<evidence type="ECO:0000313" key="2">
    <source>
        <dbReference type="Proteomes" id="UP000827914"/>
    </source>
</evidence>
<sequence length="64" mass="7406">MNIYNVTFVGFDDNILMSVDVSCEWSHEAIKAAFVKLQAKHGDNYVFKLNEKTETTKVWFCKSN</sequence>
<proteinExistence type="predicted"/>
<gene>
    <name evidence="1" type="ORF">PHB09_162</name>
</gene>
<protein>
    <submittedName>
        <fullName evidence="1">Uncharacterized protein</fullName>
    </submittedName>
</protein>
<dbReference type="Proteomes" id="UP000827914">
    <property type="component" value="Segment"/>
</dbReference>